<dbReference type="EMBL" id="FZNK01000008">
    <property type="protein sequence ID" value="SNR65340.1"/>
    <property type="molecule type" value="Genomic_DNA"/>
</dbReference>
<dbReference type="PROSITE" id="PS50035">
    <property type="entry name" value="PLD"/>
    <property type="match status" value="1"/>
</dbReference>
<dbReference type="InterPro" id="IPR001736">
    <property type="entry name" value="PLipase_D/transphosphatidylase"/>
</dbReference>
<name>A0A238Y2U9_HALEZ</name>
<sequence length="151" mass="17113">MPRAFSLTSESLGYLIGYTLLHADRVAIVSPWVSDVDLRFPVNNQFEERTLSLLDTLDVLPDTEVTFVVQSGEEHNNFVRDRLPDDVSLLEVDDLHAKLVVCDEFVYLGSANITWGGLKLNREVCEVIENDYGNVEAYLDNELEIRVPDPE</sequence>
<evidence type="ECO:0000259" key="1">
    <source>
        <dbReference type="PROSITE" id="PS50035"/>
    </source>
</evidence>
<protein>
    <submittedName>
        <fullName evidence="2">PLD-like domain-containing protein</fullName>
    </submittedName>
</protein>
<dbReference type="InterPro" id="IPR025202">
    <property type="entry name" value="PLD-like_dom"/>
</dbReference>
<gene>
    <name evidence="2" type="ORF">SAMN06266787_10819</name>
</gene>
<dbReference type="CDD" id="cd00138">
    <property type="entry name" value="PLDc_SF"/>
    <property type="match status" value="1"/>
</dbReference>
<feature type="domain" description="PLD phosphodiesterase" evidence="1">
    <location>
        <begin position="95"/>
        <end position="117"/>
    </location>
</feature>
<dbReference type="SUPFAM" id="SSF56024">
    <property type="entry name" value="Phospholipase D/nuclease"/>
    <property type="match status" value="1"/>
</dbReference>
<proteinExistence type="predicted"/>
<reference evidence="2 3" key="1">
    <citation type="submission" date="2017-06" db="EMBL/GenBank/DDBJ databases">
        <authorList>
            <person name="Kim H.J."/>
            <person name="Triplett B.A."/>
        </authorList>
    </citation>
    <scope>NUCLEOTIDE SEQUENCE [LARGE SCALE GENOMIC DNA]</scope>
    <source>
        <strain evidence="2 3">DSM 19316</strain>
    </source>
</reference>
<evidence type="ECO:0000313" key="3">
    <source>
        <dbReference type="Proteomes" id="UP000198297"/>
    </source>
</evidence>
<dbReference type="RefSeq" id="WP_244166240.1">
    <property type="nucleotide sequence ID" value="NZ_FZNK01000008.1"/>
</dbReference>
<dbReference type="Proteomes" id="UP000198297">
    <property type="component" value="Unassembled WGS sequence"/>
</dbReference>
<dbReference type="Pfam" id="PF13091">
    <property type="entry name" value="PLDc_2"/>
    <property type="match status" value="1"/>
</dbReference>
<dbReference type="GO" id="GO:0003824">
    <property type="term" value="F:catalytic activity"/>
    <property type="evidence" value="ECO:0007669"/>
    <property type="project" value="InterPro"/>
</dbReference>
<accession>A0A238Y2U9</accession>
<dbReference type="AlphaFoldDB" id="A0A238Y2U9"/>
<organism evidence="2 3">
    <name type="scientific">Halorubrum ezzemoulense</name>
    <name type="common">Halorubrum chaoviator</name>
    <dbReference type="NCBI Taxonomy" id="337243"/>
    <lineage>
        <taxon>Archaea</taxon>
        <taxon>Methanobacteriati</taxon>
        <taxon>Methanobacteriota</taxon>
        <taxon>Stenosarchaea group</taxon>
        <taxon>Halobacteria</taxon>
        <taxon>Halobacteriales</taxon>
        <taxon>Haloferacaceae</taxon>
        <taxon>Halorubrum</taxon>
    </lineage>
</organism>
<dbReference type="Gene3D" id="3.30.870.10">
    <property type="entry name" value="Endonuclease Chain A"/>
    <property type="match status" value="1"/>
</dbReference>
<evidence type="ECO:0000313" key="2">
    <source>
        <dbReference type="EMBL" id="SNR65340.1"/>
    </source>
</evidence>